<proteinExistence type="inferred from homology"/>
<dbReference type="PROSITE" id="PS50011">
    <property type="entry name" value="PROTEIN_KINASE_DOM"/>
    <property type="match status" value="1"/>
</dbReference>
<dbReference type="SMART" id="SM00220">
    <property type="entry name" value="S_TKc"/>
    <property type="match status" value="1"/>
</dbReference>
<feature type="domain" description="Protein kinase" evidence="9">
    <location>
        <begin position="114"/>
        <end position="371"/>
    </location>
</feature>
<dbReference type="InterPro" id="IPR011009">
    <property type="entry name" value="Kinase-like_dom_sf"/>
</dbReference>
<evidence type="ECO:0000256" key="2">
    <source>
        <dbReference type="ARBA" id="ARBA00022527"/>
    </source>
</evidence>
<keyword evidence="2 8" id="KW-0723">Serine/threonine-protein kinase</keyword>
<evidence type="ECO:0000256" key="8">
    <source>
        <dbReference type="RuleBase" id="RU000304"/>
    </source>
</evidence>
<evidence type="ECO:0000256" key="6">
    <source>
        <dbReference type="ARBA" id="ARBA00022840"/>
    </source>
</evidence>
<dbReference type="AlphaFoldDB" id="A0A9P6YSU1"/>
<accession>A0A9P6YSU1</accession>
<dbReference type="GO" id="GO:0005524">
    <property type="term" value="F:ATP binding"/>
    <property type="evidence" value="ECO:0007669"/>
    <property type="project" value="UniProtKB-UniRule"/>
</dbReference>
<gene>
    <name evidence="10" type="ORF">G6F50_011596</name>
</gene>
<dbReference type="Gene3D" id="1.10.510.10">
    <property type="entry name" value="Transferase(Phosphotransferase) domain 1"/>
    <property type="match status" value="1"/>
</dbReference>
<dbReference type="InterPro" id="IPR017441">
    <property type="entry name" value="Protein_kinase_ATP_BS"/>
</dbReference>
<dbReference type="PANTHER" id="PTHR24346:SF82">
    <property type="entry name" value="KP78A-RELATED"/>
    <property type="match status" value="1"/>
</dbReference>
<keyword evidence="11" id="KW-1185">Reference proteome</keyword>
<evidence type="ECO:0000313" key="10">
    <source>
        <dbReference type="EMBL" id="KAG1563854.1"/>
    </source>
</evidence>
<keyword evidence="3" id="KW-0808">Transferase</keyword>
<dbReference type="Pfam" id="PF00069">
    <property type="entry name" value="Pkinase"/>
    <property type="match status" value="1"/>
</dbReference>
<dbReference type="SUPFAM" id="SSF56112">
    <property type="entry name" value="Protein kinase-like (PK-like)"/>
    <property type="match status" value="1"/>
</dbReference>
<dbReference type="OMA" id="DEMAWGV"/>
<keyword evidence="4 7" id="KW-0547">Nucleotide-binding</keyword>
<sequence length="373" mass="42314">MNHSRKSKDPSLSIKTDSLGISFVEETILSKHAIVSPLETNKNPLHNPFPSPTSNKSTLWRSQCQLTRLSSNKITPKSWESLKSPAASFLASFSSPIADHPFEEEQEGDEIDDYVLDKIIGYGGFSVVRKGFRISDGKKVAIKIIKKQEDDLRLEREIQLWKSLDHPNIVCLEKVLETDHATFIVCDYCENGNLLDYVKHKQRTEDEIRKVFGELCDALGYLHQEARLVHKDLKLENVLLDENNKVKLCDFGLAICQQPLVQLPLSPPLSGDDYAGGSLAYAAPEQIKSARAISCPLTDIWSLGVILYALISRKLPFHDEYDPRLQQKILLGHYDMPSDISLELQDLIQHCLMLDPHQRFNIQQVLQSSWLNQ</sequence>
<dbReference type="PROSITE" id="PS00108">
    <property type="entry name" value="PROTEIN_KINASE_ST"/>
    <property type="match status" value="1"/>
</dbReference>
<dbReference type="EMBL" id="JAANIU010003043">
    <property type="protein sequence ID" value="KAG1563854.1"/>
    <property type="molecule type" value="Genomic_DNA"/>
</dbReference>
<evidence type="ECO:0000313" key="11">
    <source>
        <dbReference type="Proteomes" id="UP000740926"/>
    </source>
</evidence>
<reference evidence="10 11" key="1">
    <citation type="journal article" date="2020" name="Microb. Genom.">
        <title>Genetic diversity of clinical and environmental Mucorales isolates obtained from an investigation of mucormycosis cases among solid organ transplant recipients.</title>
        <authorList>
            <person name="Nguyen M.H."/>
            <person name="Kaul D."/>
            <person name="Muto C."/>
            <person name="Cheng S.J."/>
            <person name="Richter R.A."/>
            <person name="Bruno V.M."/>
            <person name="Liu G."/>
            <person name="Beyhan S."/>
            <person name="Sundermann A.J."/>
            <person name="Mounaud S."/>
            <person name="Pasculle A.W."/>
            <person name="Nierman W.C."/>
            <person name="Driscoll E."/>
            <person name="Cumbie R."/>
            <person name="Clancy C.J."/>
            <person name="Dupont C.L."/>
        </authorList>
    </citation>
    <scope>NUCLEOTIDE SEQUENCE [LARGE SCALE GENOMIC DNA]</scope>
    <source>
        <strain evidence="10 11">GL24</strain>
    </source>
</reference>
<evidence type="ECO:0000256" key="1">
    <source>
        <dbReference type="ARBA" id="ARBA00010791"/>
    </source>
</evidence>
<dbReference type="PROSITE" id="PS00107">
    <property type="entry name" value="PROTEIN_KINASE_ATP"/>
    <property type="match status" value="1"/>
</dbReference>
<keyword evidence="5" id="KW-0418">Kinase</keyword>
<feature type="binding site" evidence="7">
    <location>
        <position position="147"/>
    </location>
    <ligand>
        <name>ATP</name>
        <dbReference type="ChEBI" id="CHEBI:30616"/>
    </ligand>
</feature>
<dbReference type="FunFam" id="1.10.510.10:FF:000571">
    <property type="entry name" value="Maternal embryonic leucine zipper kinase"/>
    <property type="match status" value="1"/>
</dbReference>
<evidence type="ECO:0000256" key="5">
    <source>
        <dbReference type="ARBA" id="ARBA00022777"/>
    </source>
</evidence>
<evidence type="ECO:0000256" key="7">
    <source>
        <dbReference type="PROSITE-ProRule" id="PRU10141"/>
    </source>
</evidence>
<keyword evidence="6 7" id="KW-0067">ATP-binding</keyword>
<evidence type="ECO:0000259" key="9">
    <source>
        <dbReference type="PROSITE" id="PS50011"/>
    </source>
</evidence>
<comment type="similarity">
    <text evidence="1">Belongs to the protein kinase superfamily. CAMK Ser/Thr protein kinase family. NIM1 subfamily.</text>
</comment>
<dbReference type="GO" id="GO:0004674">
    <property type="term" value="F:protein serine/threonine kinase activity"/>
    <property type="evidence" value="ECO:0007669"/>
    <property type="project" value="UniProtKB-KW"/>
</dbReference>
<dbReference type="PANTHER" id="PTHR24346">
    <property type="entry name" value="MAP/MICROTUBULE AFFINITY-REGULATING KINASE"/>
    <property type="match status" value="1"/>
</dbReference>
<comment type="caution">
    <text evidence="10">The sequence shown here is derived from an EMBL/GenBank/DDBJ whole genome shotgun (WGS) entry which is preliminary data.</text>
</comment>
<protein>
    <recommendedName>
        <fullName evidence="9">Protein kinase domain-containing protein</fullName>
    </recommendedName>
</protein>
<dbReference type="GO" id="GO:0035556">
    <property type="term" value="P:intracellular signal transduction"/>
    <property type="evidence" value="ECO:0007669"/>
    <property type="project" value="TreeGrafter"/>
</dbReference>
<dbReference type="GO" id="GO:0005737">
    <property type="term" value="C:cytoplasm"/>
    <property type="evidence" value="ECO:0007669"/>
    <property type="project" value="TreeGrafter"/>
</dbReference>
<evidence type="ECO:0000256" key="3">
    <source>
        <dbReference type="ARBA" id="ARBA00022679"/>
    </source>
</evidence>
<dbReference type="InterPro" id="IPR000719">
    <property type="entry name" value="Prot_kinase_dom"/>
</dbReference>
<dbReference type="InterPro" id="IPR008271">
    <property type="entry name" value="Ser/Thr_kinase_AS"/>
</dbReference>
<evidence type="ECO:0000256" key="4">
    <source>
        <dbReference type="ARBA" id="ARBA00022741"/>
    </source>
</evidence>
<organism evidence="10 11">
    <name type="scientific">Rhizopus delemar</name>
    <dbReference type="NCBI Taxonomy" id="936053"/>
    <lineage>
        <taxon>Eukaryota</taxon>
        <taxon>Fungi</taxon>
        <taxon>Fungi incertae sedis</taxon>
        <taxon>Mucoromycota</taxon>
        <taxon>Mucoromycotina</taxon>
        <taxon>Mucoromycetes</taxon>
        <taxon>Mucorales</taxon>
        <taxon>Mucorineae</taxon>
        <taxon>Rhizopodaceae</taxon>
        <taxon>Rhizopus</taxon>
    </lineage>
</organism>
<dbReference type="Proteomes" id="UP000740926">
    <property type="component" value="Unassembled WGS sequence"/>
</dbReference>
<name>A0A9P6YSU1_9FUNG</name>